<name>A0AA39CS21_9EURO</name>
<feature type="compositionally biased region" description="Basic and acidic residues" evidence="1">
    <location>
        <begin position="45"/>
        <end position="62"/>
    </location>
</feature>
<reference evidence="2" key="1">
    <citation type="submission" date="2022-10" db="EMBL/GenBank/DDBJ databases">
        <title>Culturing micro-colonial fungi from biological soil crusts in the Mojave desert and describing Neophaeococcomyces mojavensis, and introducing the new genera and species Taxawa tesnikishii.</title>
        <authorList>
            <person name="Kurbessoian T."/>
            <person name="Stajich J.E."/>
        </authorList>
    </citation>
    <scope>NUCLEOTIDE SEQUENCE</scope>
    <source>
        <strain evidence="2">TK_35</strain>
    </source>
</reference>
<proteinExistence type="predicted"/>
<evidence type="ECO:0000313" key="3">
    <source>
        <dbReference type="Proteomes" id="UP001172681"/>
    </source>
</evidence>
<feature type="compositionally biased region" description="Basic residues" evidence="1">
    <location>
        <begin position="93"/>
        <end position="102"/>
    </location>
</feature>
<gene>
    <name evidence="2" type="ORF">H2204_013377</name>
</gene>
<feature type="region of interest" description="Disordered" evidence="1">
    <location>
        <begin position="19"/>
        <end position="105"/>
    </location>
</feature>
<feature type="compositionally biased region" description="Polar residues" evidence="1">
    <location>
        <begin position="288"/>
        <end position="302"/>
    </location>
</feature>
<feature type="compositionally biased region" description="Polar residues" evidence="1">
    <location>
        <begin position="210"/>
        <end position="223"/>
    </location>
</feature>
<dbReference type="AlphaFoldDB" id="A0AA39CS21"/>
<evidence type="ECO:0000313" key="2">
    <source>
        <dbReference type="EMBL" id="KAJ9617850.1"/>
    </source>
</evidence>
<evidence type="ECO:0000256" key="1">
    <source>
        <dbReference type="SAM" id="MobiDB-lite"/>
    </source>
</evidence>
<dbReference type="Proteomes" id="UP001172681">
    <property type="component" value="Unassembled WGS sequence"/>
</dbReference>
<protein>
    <submittedName>
        <fullName evidence="2">Uncharacterized protein</fullName>
    </submittedName>
</protein>
<sequence length="342" mass="35451">MPNVSFDIFFDKDFINITATRGHTAPKAKPEWKVRTAPKLPPKPQPEDHSGTPRPPAREKLTSTRQSLAPPKQLPEKAVDNSDAVSQTSSEKARRKPPKLGPRKSWVLGKVSEALAPTVSGTVATAGAFAGGAVNAVGNSINGVGEGINRSIRHYGDGAKDYGNAIMDWTAADGVRAVTANNPLGLSAGKTGGRRTVTHPTMYTPPKPSPSRTLMTTSKSVQPQKRIEAGTPKKALPAPGPKTVGAKKAATTNGAGPVKKAGVSAPPPSTSKTSTAPNPGALRKKPGENTTSNPTAKKTNNGAARKPVSVQKSTPVKPSPAKKSNAPSTNYVAAANPLGLKF</sequence>
<feature type="compositionally biased region" description="Low complexity" evidence="1">
    <location>
        <begin position="241"/>
        <end position="257"/>
    </location>
</feature>
<dbReference type="EMBL" id="JAPDRN010000151">
    <property type="protein sequence ID" value="KAJ9617850.1"/>
    <property type="molecule type" value="Genomic_DNA"/>
</dbReference>
<organism evidence="2 3">
    <name type="scientific">Knufia peltigerae</name>
    <dbReference type="NCBI Taxonomy" id="1002370"/>
    <lineage>
        <taxon>Eukaryota</taxon>
        <taxon>Fungi</taxon>
        <taxon>Dikarya</taxon>
        <taxon>Ascomycota</taxon>
        <taxon>Pezizomycotina</taxon>
        <taxon>Eurotiomycetes</taxon>
        <taxon>Chaetothyriomycetidae</taxon>
        <taxon>Chaetothyriales</taxon>
        <taxon>Trichomeriaceae</taxon>
        <taxon>Knufia</taxon>
    </lineage>
</organism>
<feature type="region of interest" description="Disordered" evidence="1">
    <location>
        <begin position="185"/>
        <end position="342"/>
    </location>
</feature>
<comment type="caution">
    <text evidence="2">The sequence shown here is derived from an EMBL/GenBank/DDBJ whole genome shotgun (WGS) entry which is preliminary data.</text>
</comment>
<keyword evidence="3" id="KW-1185">Reference proteome</keyword>
<accession>A0AA39CS21</accession>